<dbReference type="Proteomes" id="UP000714275">
    <property type="component" value="Unassembled WGS sequence"/>
</dbReference>
<comment type="subcellular location">
    <subcellularLocation>
        <location evidence="1">Membrane</location>
        <topology evidence="1">Multi-pass membrane protein</topology>
    </subcellularLocation>
</comment>
<feature type="domain" description="Major facilitator superfamily (MFS) profile" evidence="6">
    <location>
        <begin position="33"/>
        <end position="453"/>
    </location>
</feature>
<evidence type="ECO:0000256" key="5">
    <source>
        <dbReference type="SAM" id="Phobius"/>
    </source>
</evidence>
<evidence type="ECO:0000256" key="3">
    <source>
        <dbReference type="ARBA" id="ARBA00022989"/>
    </source>
</evidence>
<evidence type="ECO:0000256" key="1">
    <source>
        <dbReference type="ARBA" id="ARBA00004141"/>
    </source>
</evidence>
<dbReference type="GO" id="GO:0022857">
    <property type="term" value="F:transmembrane transporter activity"/>
    <property type="evidence" value="ECO:0007669"/>
    <property type="project" value="InterPro"/>
</dbReference>
<dbReference type="GO" id="GO:0005886">
    <property type="term" value="C:plasma membrane"/>
    <property type="evidence" value="ECO:0007669"/>
    <property type="project" value="TreeGrafter"/>
</dbReference>
<proteinExistence type="predicted"/>
<dbReference type="PANTHER" id="PTHR23502:SF60">
    <property type="entry name" value="MAJOR FACILITATOR SUPERFAMILY (MFS) PROFILE DOMAIN-CONTAINING PROTEIN-RELATED"/>
    <property type="match status" value="1"/>
</dbReference>
<feature type="transmembrane region" description="Helical" evidence="5">
    <location>
        <begin position="28"/>
        <end position="48"/>
    </location>
</feature>
<gene>
    <name evidence="7" type="ORF">EV702DRAFT_1181215</name>
</gene>
<dbReference type="Gene3D" id="1.20.1250.20">
    <property type="entry name" value="MFS general substrate transporter like domains"/>
    <property type="match status" value="1"/>
</dbReference>
<evidence type="ECO:0000313" key="7">
    <source>
        <dbReference type="EMBL" id="KAG1772835.1"/>
    </source>
</evidence>
<sequence>MSYRPLVPFLPACSAGQCLPLLQEQFVLRAPILTCQVALYSFVTPLASSIMAPGLPDLAIKYGITNPTVTALTLSIFLLSFAIGPLFAAPLSEIYGRVWVLHLSNLLFLGFNLGCAFSPNTTSFLVFRFLAGFVGSAPIACGGGVVSDLFSERDRAAGMALYNVGPLIGPAIGPVMGGFMAEAVGVQYDFYIVAAICGIAAVLGIPFMRESYAPVIRLRREKMTTNLEKAPARHPALTAHQMGKWAYLWINLKRPIILLTRSFICFILSIYYLMFATFPSLFSEVYHFSTGISGLTYIGLGFGFISATIFGVKLSGKIYIYLSTQNGGKGKPEMRVPALIFGSFFVPVGILWYGWSAQAKAHFMMPIIGTTIFGFGLMTTFLPIQLYLVDTFTYAASATAAASTIRSLLGFAFPLFGQQMFAALGYGGGNSLLAGLAIVIGIPFPIWIYYAGERLRARSSLTR</sequence>
<reference evidence="7" key="1">
    <citation type="journal article" date="2020" name="New Phytol.">
        <title>Comparative genomics reveals dynamic genome evolution in host specialist ectomycorrhizal fungi.</title>
        <authorList>
            <person name="Lofgren L.A."/>
            <person name="Nguyen N.H."/>
            <person name="Vilgalys R."/>
            <person name="Ruytinx J."/>
            <person name="Liao H.L."/>
            <person name="Branco S."/>
            <person name="Kuo A."/>
            <person name="LaButti K."/>
            <person name="Lipzen A."/>
            <person name="Andreopoulos W."/>
            <person name="Pangilinan J."/>
            <person name="Riley R."/>
            <person name="Hundley H."/>
            <person name="Na H."/>
            <person name="Barry K."/>
            <person name="Grigoriev I.V."/>
            <person name="Stajich J.E."/>
            <person name="Kennedy P.G."/>
        </authorList>
    </citation>
    <scope>NUCLEOTIDE SEQUENCE</scope>
    <source>
        <strain evidence="7">DOB743</strain>
    </source>
</reference>
<dbReference type="InterPro" id="IPR036259">
    <property type="entry name" value="MFS_trans_sf"/>
</dbReference>
<feature type="transmembrane region" description="Helical" evidence="5">
    <location>
        <begin position="263"/>
        <end position="282"/>
    </location>
</feature>
<dbReference type="CDD" id="cd17323">
    <property type="entry name" value="MFS_Tpo1_MDR_like"/>
    <property type="match status" value="1"/>
</dbReference>
<keyword evidence="2 5" id="KW-0812">Transmembrane</keyword>
<dbReference type="InterPro" id="IPR020846">
    <property type="entry name" value="MFS_dom"/>
</dbReference>
<organism evidence="7 8">
    <name type="scientific">Suillus placidus</name>
    <dbReference type="NCBI Taxonomy" id="48579"/>
    <lineage>
        <taxon>Eukaryota</taxon>
        <taxon>Fungi</taxon>
        <taxon>Dikarya</taxon>
        <taxon>Basidiomycota</taxon>
        <taxon>Agaricomycotina</taxon>
        <taxon>Agaricomycetes</taxon>
        <taxon>Agaricomycetidae</taxon>
        <taxon>Boletales</taxon>
        <taxon>Suillineae</taxon>
        <taxon>Suillaceae</taxon>
        <taxon>Suillus</taxon>
    </lineage>
</organism>
<dbReference type="SUPFAM" id="SSF103473">
    <property type="entry name" value="MFS general substrate transporter"/>
    <property type="match status" value="1"/>
</dbReference>
<dbReference type="OrthoDB" id="6770063at2759"/>
<evidence type="ECO:0000313" key="8">
    <source>
        <dbReference type="Proteomes" id="UP000714275"/>
    </source>
</evidence>
<dbReference type="AlphaFoldDB" id="A0A9P6ZN66"/>
<comment type="caution">
    <text evidence="7">The sequence shown here is derived from an EMBL/GenBank/DDBJ whole genome shotgun (WGS) entry which is preliminary data.</text>
</comment>
<protein>
    <submittedName>
        <fullName evidence="7">Multidrug resistance protein 4</fullName>
    </submittedName>
</protein>
<feature type="transmembrane region" description="Helical" evidence="5">
    <location>
        <begin position="94"/>
        <end position="113"/>
    </location>
</feature>
<feature type="transmembrane region" description="Helical" evidence="5">
    <location>
        <begin position="294"/>
        <end position="315"/>
    </location>
</feature>
<name>A0A9P6ZN66_9AGAM</name>
<accession>A0A9P6ZN66</accession>
<feature type="transmembrane region" description="Helical" evidence="5">
    <location>
        <begin position="336"/>
        <end position="355"/>
    </location>
</feature>
<keyword evidence="3 5" id="KW-1133">Transmembrane helix</keyword>
<dbReference type="PANTHER" id="PTHR23502">
    <property type="entry name" value="MAJOR FACILITATOR SUPERFAMILY"/>
    <property type="match status" value="1"/>
</dbReference>
<dbReference type="FunFam" id="1.20.1250.20:FF:000011">
    <property type="entry name" value="MFS multidrug transporter, putative"/>
    <property type="match status" value="1"/>
</dbReference>
<feature type="transmembrane region" description="Helical" evidence="5">
    <location>
        <begin position="69"/>
        <end position="88"/>
    </location>
</feature>
<evidence type="ECO:0000259" key="6">
    <source>
        <dbReference type="PROSITE" id="PS50850"/>
    </source>
</evidence>
<feature type="transmembrane region" description="Helical" evidence="5">
    <location>
        <begin position="432"/>
        <end position="450"/>
    </location>
</feature>
<dbReference type="Pfam" id="PF07690">
    <property type="entry name" value="MFS_1"/>
    <property type="match status" value="1"/>
</dbReference>
<feature type="transmembrane region" description="Helical" evidence="5">
    <location>
        <begin position="367"/>
        <end position="388"/>
    </location>
</feature>
<evidence type="ECO:0000256" key="4">
    <source>
        <dbReference type="ARBA" id="ARBA00023136"/>
    </source>
</evidence>
<evidence type="ECO:0000256" key="2">
    <source>
        <dbReference type="ARBA" id="ARBA00022692"/>
    </source>
</evidence>
<dbReference type="InterPro" id="IPR011701">
    <property type="entry name" value="MFS"/>
</dbReference>
<keyword evidence="4 5" id="KW-0472">Membrane</keyword>
<dbReference type="EMBL" id="JABBWD010000051">
    <property type="protein sequence ID" value="KAG1772835.1"/>
    <property type="molecule type" value="Genomic_DNA"/>
</dbReference>
<dbReference type="PROSITE" id="PS50850">
    <property type="entry name" value="MFS"/>
    <property type="match status" value="1"/>
</dbReference>
<feature type="transmembrane region" description="Helical" evidence="5">
    <location>
        <begin position="125"/>
        <end position="146"/>
    </location>
</feature>
<keyword evidence="8" id="KW-1185">Reference proteome</keyword>
<feature type="transmembrane region" description="Helical" evidence="5">
    <location>
        <begin position="190"/>
        <end position="208"/>
    </location>
</feature>